<evidence type="ECO:0000313" key="7">
    <source>
        <dbReference type="EMBL" id="OGK42173.1"/>
    </source>
</evidence>
<feature type="transmembrane region" description="Helical" evidence="6">
    <location>
        <begin position="369"/>
        <end position="390"/>
    </location>
</feature>
<protein>
    <recommendedName>
        <fullName evidence="9">Polysaccharide biosynthesis protein C-terminal domain-containing protein</fullName>
    </recommendedName>
</protein>
<comment type="subcellular location">
    <subcellularLocation>
        <location evidence="1">Cell membrane</location>
        <topology evidence="1">Multi-pass membrane protein</topology>
    </subcellularLocation>
</comment>
<dbReference type="EMBL" id="MGAG01000003">
    <property type="protein sequence ID" value="OGK42173.1"/>
    <property type="molecule type" value="Genomic_DNA"/>
</dbReference>
<dbReference type="InterPro" id="IPR050833">
    <property type="entry name" value="Poly_Biosynth_Transport"/>
</dbReference>
<comment type="caution">
    <text evidence="7">The sequence shown here is derived from an EMBL/GenBank/DDBJ whole genome shotgun (WGS) entry which is preliminary data.</text>
</comment>
<keyword evidence="5 6" id="KW-0472">Membrane</keyword>
<feature type="transmembrane region" description="Helical" evidence="6">
    <location>
        <begin position="95"/>
        <end position="115"/>
    </location>
</feature>
<feature type="transmembrane region" description="Helical" evidence="6">
    <location>
        <begin position="185"/>
        <end position="206"/>
    </location>
</feature>
<sequence>MFQRALHFIKRPTSKNIIINTLGNYLNVFFTALFALILVRLLTPSQYGVLSVLLGIAYVLANILDFGTTATIYSYLPGLYENKSNNLYSFIKSTFVFQSIFSLLVITVLLFSFPYLDKVFFKTGAPLEEFWLTSFSVLFFIWQNFLQNILYATKKFVKTNIYLNISNLIKTGIILIMMFTQTVTVGSIIFVFGIVGPVIFFLILLFEKRSVLTLVVKAVVDKKEVRFGYTFTYFIASQFFNLGLRMDLFLLSYFRSKSEVGYYGLSQKIILTIITTVISITQVLSPSFARISKKSEAVSQLRTGFMYLLIPTVLFLLLFFTPGKVYELVFTENFTQTAAITKALSLPFILYTIGSLPMLFLLYTVKKPVYILISNIIFFIILTVGCYMVIPTRGVFGPPWVIAIALFIAITIQIYASIIEFKKALTR</sequence>
<feature type="transmembrane region" description="Helical" evidence="6">
    <location>
        <begin position="227"/>
        <end position="244"/>
    </location>
</feature>
<proteinExistence type="predicted"/>
<evidence type="ECO:0000256" key="5">
    <source>
        <dbReference type="ARBA" id="ARBA00023136"/>
    </source>
</evidence>
<evidence type="ECO:0000256" key="6">
    <source>
        <dbReference type="SAM" id="Phobius"/>
    </source>
</evidence>
<dbReference type="AlphaFoldDB" id="A0A1F7IFN0"/>
<dbReference type="Pfam" id="PF01943">
    <property type="entry name" value="Polysacc_synt"/>
    <property type="match status" value="1"/>
</dbReference>
<evidence type="ECO:0000256" key="3">
    <source>
        <dbReference type="ARBA" id="ARBA00022692"/>
    </source>
</evidence>
<evidence type="ECO:0000256" key="2">
    <source>
        <dbReference type="ARBA" id="ARBA00022475"/>
    </source>
</evidence>
<dbReference type="InterPro" id="IPR002797">
    <property type="entry name" value="Polysacc_synth"/>
</dbReference>
<keyword evidence="3 6" id="KW-0812">Transmembrane</keyword>
<feature type="transmembrane region" description="Helical" evidence="6">
    <location>
        <begin position="161"/>
        <end position="179"/>
    </location>
</feature>
<feature type="transmembrane region" description="Helical" evidence="6">
    <location>
        <begin position="343"/>
        <end position="362"/>
    </location>
</feature>
<keyword evidence="4 6" id="KW-1133">Transmembrane helix</keyword>
<dbReference type="Proteomes" id="UP000177698">
    <property type="component" value="Unassembled WGS sequence"/>
</dbReference>
<evidence type="ECO:0000256" key="1">
    <source>
        <dbReference type="ARBA" id="ARBA00004651"/>
    </source>
</evidence>
<feature type="transmembrane region" description="Helical" evidence="6">
    <location>
        <begin position="21"/>
        <end position="43"/>
    </location>
</feature>
<organism evidence="7 8">
    <name type="scientific">Candidatus Roizmanbacteria bacterium RIFCSPLOWO2_01_FULL_37_12</name>
    <dbReference type="NCBI Taxonomy" id="1802056"/>
    <lineage>
        <taxon>Bacteria</taxon>
        <taxon>Candidatus Roizmaniibacteriota</taxon>
    </lineage>
</organism>
<reference evidence="7 8" key="1">
    <citation type="journal article" date="2016" name="Nat. Commun.">
        <title>Thousands of microbial genomes shed light on interconnected biogeochemical processes in an aquifer system.</title>
        <authorList>
            <person name="Anantharaman K."/>
            <person name="Brown C.T."/>
            <person name="Hug L.A."/>
            <person name="Sharon I."/>
            <person name="Castelle C.J."/>
            <person name="Probst A.J."/>
            <person name="Thomas B.C."/>
            <person name="Singh A."/>
            <person name="Wilkins M.J."/>
            <person name="Karaoz U."/>
            <person name="Brodie E.L."/>
            <person name="Williams K.H."/>
            <person name="Hubbard S.S."/>
            <person name="Banfield J.F."/>
        </authorList>
    </citation>
    <scope>NUCLEOTIDE SEQUENCE [LARGE SCALE GENOMIC DNA]</scope>
</reference>
<keyword evidence="2" id="KW-1003">Cell membrane</keyword>
<dbReference type="PANTHER" id="PTHR30250">
    <property type="entry name" value="PST FAMILY PREDICTED COLANIC ACID TRANSPORTER"/>
    <property type="match status" value="1"/>
</dbReference>
<dbReference type="GO" id="GO:0005886">
    <property type="term" value="C:plasma membrane"/>
    <property type="evidence" value="ECO:0007669"/>
    <property type="project" value="UniProtKB-SubCell"/>
</dbReference>
<gene>
    <name evidence="7" type="ORF">A2954_04120</name>
</gene>
<accession>A0A1F7IFN0</accession>
<feature type="transmembrane region" description="Helical" evidence="6">
    <location>
        <begin position="264"/>
        <end position="284"/>
    </location>
</feature>
<evidence type="ECO:0000313" key="8">
    <source>
        <dbReference type="Proteomes" id="UP000177698"/>
    </source>
</evidence>
<feature type="transmembrane region" description="Helical" evidence="6">
    <location>
        <begin position="396"/>
        <end position="418"/>
    </location>
</feature>
<name>A0A1F7IFN0_9BACT</name>
<feature type="transmembrane region" description="Helical" evidence="6">
    <location>
        <begin position="130"/>
        <end position="149"/>
    </location>
</feature>
<evidence type="ECO:0008006" key="9">
    <source>
        <dbReference type="Google" id="ProtNLM"/>
    </source>
</evidence>
<feature type="transmembrane region" description="Helical" evidence="6">
    <location>
        <begin position="305"/>
        <end position="323"/>
    </location>
</feature>
<feature type="transmembrane region" description="Helical" evidence="6">
    <location>
        <begin position="49"/>
        <end position="75"/>
    </location>
</feature>
<dbReference type="PANTHER" id="PTHR30250:SF11">
    <property type="entry name" value="O-ANTIGEN TRANSPORTER-RELATED"/>
    <property type="match status" value="1"/>
</dbReference>
<evidence type="ECO:0000256" key="4">
    <source>
        <dbReference type="ARBA" id="ARBA00022989"/>
    </source>
</evidence>